<evidence type="ECO:0000256" key="2">
    <source>
        <dbReference type="SAM" id="MobiDB-lite"/>
    </source>
</evidence>
<dbReference type="AlphaFoldDB" id="A0A1V9Z963"/>
<comment type="caution">
    <text evidence="3">The sequence shown here is derived from an EMBL/GenBank/DDBJ whole genome shotgun (WGS) entry which is preliminary data.</text>
</comment>
<feature type="region of interest" description="Disordered" evidence="2">
    <location>
        <begin position="1"/>
        <end position="30"/>
    </location>
</feature>
<dbReference type="OrthoDB" id="64211at2759"/>
<protein>
    <recommendedName>
        <fullName evidence="5">BZIP domain-containing protein</fullName>
    </recommendedName>
</protein>
<name>A0A1V9Z963_ACHHY</name>
<evidence type="ECO:0000313" key="4">
    <source>
        <dbReference type="Proteomes" id="UP000243579"/>
    </source>
</evidence>
<evidence type="ECO:0000256" key="1">
    <source>
        <dbReference type="SAM" id="Coils"/>
    </source>
</evidence>
<feature type="coiled-coil region" evidence="1">
    <location>
        <begin position="346"/>
        <end position="373"/>
    </location>
</feature>
<organism evidence="3 4">
    <name type="scientific">Achlya hypogyna</name>
    <name type="common">Oomycete</name>
    <name type="synonym">Protoachlya hypogyna</name>
    <dbReference type="NCBI Taxonomy" id="1202772"/>
    <lineage>
        <taxon>Eukaryota</taxon>
        <taxon>Sar</taxon>
        <taxon>Stramenopiles</taxon>
        <taxon>Oomycota</taxon>
        <taxon>Saprolegniomycetes</taxon>
        <taxon>Saprolegniales</taxon>
        <taxon>Achlyaceae</taxon>
        <taxon>Achlya</taxon>
    </lineage>
</organism>
<dbReference type="EMBL" id="JNBR01000361">
    <property type="protein sequence ID" value="OQR94519.1"/>
    <property type="molecule type" value="Genomic_DNA"/>
</dbReference>
<sequence length="605" mass="68283">MVASSTKRRKTSADTESLTKDSAHVHSKMDKRRYDCMMNQRRYRERKKNKTQNTEWYVDELRRETRRLEEHAALLKSNVLMRNIQAGTYRCRSVSTYMSLFQNGLARVPGHLLNQQIDIMASLLAENVLLNGSVGAQGLRQQWEAFNEFFPQLTMKVLDMQSLGDDHAVVVVDAVVDLLFTQHTIACLFPHVAHRSDLVDKLVDRTISCPLRMSFVFGDAQVESMEVDLNFVLGLRPYLGSLDNTMLVVHGSDDDHARITAQGMIAVEAILSTQVGTHELVPTPIKVDMVKQPLLVPLKSDAVHTLRYMTDSLPLPQLSAKERAEQRRLECVLNQRRYRARKKEQYEKTVADMANTKHEIRRLQELATILQNKHITRHVQAGHYRHDAIASYVAMFQHGLALKDDAMFDKQMQVLSGVMSQNLLFNGEVGIPSLVAQWRAGGMLFNRVEMRTLELQVHGADHNVVAVTGTMQAAIGRQTIAALFPHVFKREDVVQKLIASGLFCELRMSFLFDDDRVSIMDSEINFMSGLYHALRNIEDMSFVAHAEGGSKMLSDGTILYNDVAPVDSFVEPIPASVASELMDDCKPKDEPEASKTKASVDFILA</sequence>
<evidence type="ECO:0008006" key="5">
    <source>
        <dbReference type="Google" id="ProtNLM"/>
    </source>
</evidence>
<keyword evidence="1" id="KW-0175">Coiled coil</keyword>
<reference evidence="3 4" key="1">
    <citation type="journal article" date="2014" name="Genome Biol. Evol.">
        <title>The secreted proteins of Achlya hypogyna and Thraustotheca clavata identify the ancestral oomycete secretome and reveal gene acquisitions by horizontal gene transfer.</title>
        <authorList>
            <person name="Misner I."/>
            <person name="Blouin N."/>
            <person name="Leonard G."/>
            <person name="Richards T.A."/>
            <person name="Lane C.E."/>
        </authorList>
    </citation>
    <scope>NUCLEOTIDE SEQUENCE [LARGE SCALE GENOMIC DNA]</scope>
    <source>
        <strain evidence="3 4">ATCC 48635</strain>
    </source>
</reference>
<keyword evidence="4" id="KW-1185">Reference proteome</keyword>
<accession>A0A1V9Z963</accession>
<proteinExistence type="predicted"/>
<dbReference type="Proteomes" id="UP000243579">
    <property type="component" value="Unassembled WGS sequence"/>
</dbReference>
<gene>
    <name evidence="3" type="ORF">ACHHYP_01243</name>
</gene>
<evidence type="ECO:0000313" key="3">
    <source>
        <dbReference type="EMBL" id="OQR94519.1"/>
    </source>
</evidence>
<feature type="compositionally biased region" description="Basic residues" evidence="2">
    <location>
        <begin position="1"/>
        <end position="10"/>
    </location>
</feature>
<feature type="compositionally biased region" description="Basic and acidic residues" evidence="2">
    <location>
        <begin position="11"/>
        <end position="30"/>
    </location>
</feature>